<dbReference type="Proteomes" id="UP000265566">
    <property type="component" value="Chromosome 4"/>
</dbReference>
<evidence type="ECO:0000313" key="1">
    <source>
        <dbReference type="EMBL" id="RHN63185.1"/>
    </source>
</evidence>
<name>A0A396IHE1_MEDTR</name>
<dbReference type="InterPro" id="IPR036908">
    <property type="entry name" value="RlpA-like_sf"/>
</dbReference>
<proteinExistence type="predicted"/>
<dbReference type="AlphaFoldDB" id="A0A396IHE1"/>
<gene>
    <name evidence="1" type="ORF">MtrunA17_Chr4g0055581</name>
</gene>
<evidence type="ECO:0000313" key="2">
    <source>
        <dbReference type="Proteomes" id="UP000265566"/>
    </source>
</evidence>
<reference evidence="2" key="1">
    <citation type="journal article" date="2018" name="Nat. Plants">
        <title>Whole-genome landscape of Medicago truncatula symbiotic genes.</title>
        <authorList>
            <person name="Pecrix Y."/>
            <person name="Staton S.E."/>
            <person name="Sallet E."/>
            <person name="Lelandais-Briere C."/>
            <person name="Moreau S."/>
            <person name="Carrere S."/>
            <person name="Blein T."/>
            <person name="Jardinaud M.F."/>
            <person name="Latrasse D."/>
            <person name="Zouine M."/>
            <person name="Zahm M."/>
            <person name="Kreplak J."/>
            <person name="Mayjonade B."/>
            <person name="Satge C."/>
            <person name="Perez M."/>
            <person name="Cauet S."/>
            <person name="Marande W."/>
            <person name="Chantry-Darmon C."/>
            <person name="Lopez-Roques C."/>
            <person name="Bouchez O."/>
            <person name="Berard A."/>
            <person name="Debelle F."/>
            <person name="Munos S."/>
            <person name="Bendahmane A."/>
            <person name="Berges H."/>
            <person name="Niebel A."/>
            <person name="Buitink J."/>
            <person name="Frugier F."/>
            <person name="Benhamed M."/>
            <person name="Crespi M."/>
            <person name="Gouzy J."/>
            <person name="Gamas P."/>
        </authorList>
    </citation>
    <scope>NUCLEOTIDE SEQUENCE [LARGE SCALE GENOMIC DNA]</scope>
    <source>
        <strain evidence="2">cv. Jemalong A17</strain>
    </source>
</reference>
<dbReference type="EMBL" id="PSQE01000004">
    <property type="protein sequence ID" value="RHN63185.1"/>
    <property type="molecule type" value="Genomic_DNA"/>
</dbReference>
<organism evidence="1 2">
    <name type="scientific">Medicago truncatula</name>
    <name type="common">Barrel medic</name>
    <name type="synonym">Medicago tribuloides</name>
    <dbReference type="NCBI Taxonomy" id="3880"/>
    <lineage>
        <taxon>Eukaryota</taxon>
        <taxon>Viridiplantae</taxon>
        <taxon>Streptophyta</taxon>
        <taxon>Embryophyta</taxon>
        <taxon>Tracheophyta</taxon>
        <taxon>Spermatophyta</taxon>
        <taxon>Magnoliopsida</taxon>
        <taxon>eudicotyledons</taxon>
        <taxon>Gunneridae</taxon>
        <taxon>Pentapetalae</taxon>
        <taxon>rosids</taxon>
        <taxon>fabids</taxon>
        <taxon>Fabales</taxon>
        <taxon>Fabaceae</taxon>
        <taxon>Papilionoideae</taxon>
        <taxon>50 kb inversion clade</taxon>
        <taxon>NPAAA clade</taxon>
        <taxon>Hologalegina</taxon>
        <taxon>IRL clade</taxon>
        <taxon>Trifolieae</taxon>
        <taxon>Medicago</taxon>
    </lineage>
</organism>
<dbReference type="PANTHER" id="PTHR31692:SF10">
    <property type="entry name" value="EXPANSIN-B1-LIKE PROTEIN"/>
    <property type="match status" value="1"/>
</dbReference>
<protein>
    <submittedName>
        <fullName evidence="1">Putative rlpA-like protein, double-psi beta-barrel</fullName>
    </submittedName>
</protein>
<dbReference type="PANTHER" id="PTHR31692">
    <property type="entry name" value="EXPANSIN-B3"/>
    <property type="match status" value="1"/>
</dbReference>
<sequence length="107" mass="11977">MLSSEVQNTTIYGAHVVVTDYGEGDRTDFIMSPRAFSKLGRNAVASEKLNKYGVLDVEYRRVSCTFKETISSTRSMSIVKTQVNYFAVAILYVGGTYDVNAVEMWQV</sequence>
<accession>A0A396IHE1</accession>
<comment type="caution">
    <text evidence="1">The sequence shown here is derived from an EMBL/GenBank/DDBJ whole genome shotgun (WGS) entry which is preliminary data.</text>
</comment>
<dbReference type="Gramene" id="rna25861">
    <property type="protein sequence ID" value="RHN63185.1"/>
    <property type="gene ID" value="gene25861"/>
</dbReference>
<dbReference type="SUPFAM" id="SSF50685">
    <property type="entry name" value="Barwin-like endoglucanases"/>
    <property type="match status" value="1"/>
</dbReference>
<dbReference type="Gene3D" id="2.40.40.10">
    <property type="entry name" value="RlpA-like domain"/>
    <property type="match status" value="1"/>
</dbReference>